<comment type="caution">
    <text evidence="1">The sequence shown here is derived from an EMBL/GenBank/DDBJ whole genome shotgun (WGS) entry which is preliminary data.</text>
</comment>
<accession>A0AAV5CJV8</accession>
<dbReference type="Proteomes" id="UP001054889">
    <property type="component" value="Unassembled WGS sequence"/>
</dbReference>
<name>A0AAV5CJV8_ELECO</name>
<organism evidence="1 2">
    <name type="scientific">Eleusine coracana subsp. coracana</name>
    <dbReference type="NCBI Taxonomy" id="191504"/>
    <lineage>
        <taxon>Eukaryota</taxon>
        <taxon>Viridiplantae</taxon>
        <taxon>Streptophyta</taxon>
        <taxon>Embryophyta</taxon>
        <taxon>Tracheophyta</taxon>
        <taxon>Spermatophyta</taxon>
        <taxon>Magnoliopsida</taxon>
        <taxon>Liliopsida</taxon>
        <taxon>Poales</taxon>
        <taxon>Poaceae</taxon>
        <taxon>PACMAD clade</taxon>
        <taxon>Chloridoideae</taxon>
        <taxon>Cynodonteae</taxon>
        <taxon>Eleusininae</taxon>
        <taxon>Eleusine</taxon>
    </lineage>
</organism>
<dbReference type="PANTHER" id="PTHR33116">
    <property type="entry name" value="REVERSE TRANSCRIPTASE ZINC-BINDING DOMAIN-CONTAINING PROTEIN-RELATED-RELATED"/>
    <property type="match status" value="1"/>
</dbReference>
<proteinExistence type="predicted"/>
<dbReference type="PANTHER" id="PTHR33116:SF86">
    <property type="entry name" value="REVERSE TRANSCRIPTASE DOMAIN-CONTAINING PROTEIN"/>
    <property type="match status" value="1"/>
</dbReference>
<sequence>MDKSSIHFAKGCSNNLREEIMDILDVHNQTLNEKYLGMPLNVGIAMNGAFKYLKDRVWSTIQGWLDQCLSAGGKEVLIKAVAQAIPTYSMSCFRLPKGLCNHLTGLLRNFWWGCKDGKRKTCWVAWDDMIQLKNRNGLGFRDMELFNLALLAKQACRLLLEPTSLCARLLKAIYFPNGELLEAELGQNPSCIWRSILDGRSTLNLGLIRRIGNGESTKIWAMDWLPREGMRRPINTVSNSLQLVSELIDVAAYSWKREVLNQYFAPADVETILNILINTRRQEDFWAWHHERSDVFSVRSAYRMLAAQKANEAHPGSLDVRKAERLDDIMEHPSPIQDQGFSMEVG</sequence>
<protein>
    <submittedName>
        <fullName evidence="1">Uncharacterized protein</fullName>
    </submittedName>
</protein>
<reference evidence="1" key="2">
    <citation type="submission" date="2021-12" db="EMBL/GenBank/DDBJ databases">
        <title>Resequencing data analysis of finger millet.</title>
        <authorList>
            <person name="Hatakeyama M."/>
            <person name="Aluri S."/>
            <person name="Balachadran M.T."/>
            <person name="Sivarajan S.R."/>
            <person name="Poveda L."/>
            <person name="Shimizu-Inatsugi R."/>
            <person name="Schlapbach R."/>
            <person name="Sreeman S.M."/>
            <person name="Shimizu K.K."/>
        </authorList>
    </citation>
    <scope>NUCLEOTIDE SEQUENCE</scope>
</reference>
<keyword evidence="2" id="KW-1185">Reference proteome</keyword>
<dbReference type="EMBL" id="BQKI01000007">
    <property type="protein sequence ID" value="GJM98367.1"/>
    <property type="molecule type" value="Genomic_DNA"/>
</dbReference>
<dbReference type="AlphaFoldDB" id="A0AAV5CJV8"/>
<reference evidence="1" key="1">
    <citation type="journal article" date="2018" name="DNA Res.">
        <title>Multiple hybrid de novo genome assembly of finger millet, an orphan allotetraploid crop.</title>
        <authorList>
            <person name="Hatakeyama M."/>
            <person name="Aluri S."/>
            <person name="Balachadran M.T."/>
            <person name="Sivarajan S.R."/>
            <person name="Patrignani A."/>
            <person name="Gruter S."/>
            <person name="Poveda L."/>
            <person name="Shimizu-Inatsugi R."/>
            <person name="Baeten J."/>
            <person name="Francoijs K.J."/>
            <person name="Nataraja K.N."/>
            <person name="Reddy Y.A.N."/>
            <person name="Phadnis S."/>
            <person name="Ravikumar R.L."/>
            <person name="Schlapbach R."/>
            <person name="Sreeman S.M."/>
            <person name="Shimizu K.K."/>
        </authorList>
    </citation>
    <scope>NUCLEOTIDE SEQUENCE</scope>
</reference>
<evidence type="ECO:0000313" key="2">
    <source>
        <dbReference type="Proteomes" id="UP001054889"/>
    </source>
</evidence>
<evidence type="ECO:0000313" key="1">
    <source>
        <dbReference type="EMBL" id="GJM98367.1"/>
    </source>
</evidence>
<gene>
    <name evidence="1" type="primary">ga15374</name>
    <name evidence="1" type="ORF">PR202_ga15374</name>
</gene>